<proteinExistence type="predicted"/>
<dbReference type="Proteomes" id="UP000826195">
    <property type="component" value="Unassembled WGS sequence"/>
</dbReference>
<dbReference type="EMBL" id="JAHXZJ010000002">
    <property type="protein sequence ID" value="KAH0564461.1"/>
    <property type="molecule type" value="Genomic_DNA"/>
</dbReference>
<comment type="caution">
    <text evidence="1">The sequence shown here is derived from an EMBL/GenBank/DDBJ whole genome shotgun (WGS) entry which is preliminary data.</text>
</comment>
<sequence length="93" mass="10821">MAVKCRKSIKTLLRSDSTQSYITEIRKKINPSLEMKLSLRCNQEALPRRISCKLSGDNNHVARQPNKECHRKIVLQENWKLEGTLWAFTIPVK</sequence>
<accession>A0AAV7J3Q8</accession>
<organism evidence="1 2">
    <name type="scientific">Cotesia glomerata</name>
    <name type="common">Lepidopteran parasitic wasp</name>
    <name type="synonym">Apanteles glomeratus</name>
    <dbReference type="NCBI Taxonomy" id="32391"/>
    <lineage>
        <taxon>Eukaryota</taxon>
        <taxon>Metazoa</taxon>
        <taxon>Ecdysozoa</taxon>
        <taxon>Arthropoda</taxon>
        <taxon>Hexapoda</taxon>
        <taxon>Insecta</taxon>
        <taxon>Pterygota</taxon>
        <taxon>Neoptera</taxon>
        <taxon>Endopterygota</taxon>
        <taxon>Hymenoptera</taxon>
        <taxon>Apocrita</taxon>
        <taxon>Ichneumonoidea</taxon>
        <taxon>Braconidae</taxon>
        <taxon>Microgastrinae</taxon>
        <taxon>Cotesia</taxon>
    </lineage>
</organism>
<gene>
    <name evidence="1" type="ORF">KQX54_012225</name>
</gene>
<name>A0AAV7J3Q8_COTGL</name>
<protein>
    <submittedName>
        <fullName evidence="1">Uncharacterized protein</fullName>
    </submittedName>
</protein>
<evidence type="ECO:0000313" key="2">
    <source>
        <dbReference type="Proteomes" id="UP000826195"/>
    </source>
</evidence>
<dbReference type="AlphaFoldDB" id="A0AAV7J3Q8"/>
<reference evidence="1 2" key="1">
    <citation type="journal article" date="2021" name="J. Hered.">
        <title>A chromosome-level genome assembly of the parasitoid wasp, Cotesia glomerata (Hymenoptera: Braconidae).</title>
        <authorList>
            <person name="Pinto B.J."/>
            <person name="Weis J.J."/>
            <person name="Gamble T."/>
            <person name="Ode P.J."/>
            <person name="Paul R."/>
            <person name="Zaspel J.M."/>
        </authorList>
    </citation>
    <scope>NUCLEOTIDE SEQUENCE [LARGE SCALE GENOMIC DNA]</scope>
    <source>
        <strain evidence="1">CgM1</strain>
    </source>
</reference>
<keyword evidence="2" id="KW-1185">Reference proteome</keyword>
<evidence type="ECO:0000313" key="1">
    <source>
        <dbReference type="EMBL" id="KAH0564461.1"/>
    </source>
</evidence>